<evidence type="ECO:0000256" key="1">
    <source>
        <dbReference type="ARBA" id="ARBA00001937"/>
    </source>
</evidence>
<sequence length="331" mass="35543">MTRRALITGITGQDGGYLAERLLADGTEVVGTVRRADGALERGGLAQLAGRVALLEAELGDADALRRAVDEAQPDEIYHLAAPTFVPDSWRDPRSVVEAIAGATGTILGAALERDGTRVLVVTSSEIFGDAGVSPQAEGAPMRPRSPYGVAKLAAHGLVGTLRSHHDRFFVSAITFNHESPRRPERFLPRKVSRGVARIARGLEDELTLGDQRAVRDWSHAADVVDGMVLALRHDEPGDYVLASGEPRTVGDLVDAAFAAAGVDRHVAAADGSTRDRVRVDPRFVRPPEQWPPVGDPSRAREVLGWRPRVTFEELVAEMVRADLALLDAAS</sequence>
<dbReference type="PANTHER" id="PTHR43715">
    <property type="entry name" value="GDP-MANNOSE 4,6-DEHYDRATASE"/>
    <property type="match status" value="1"/>
</dbReference>
<protein>
    <recommendedName>
        <fullName evidence="3">GDP-mannose 4,6-dehydratase</fullName>
        <ecNumber evidence="3">4.2.1.47</ecNumber>
    </recommendedName>
</protein>
<proteinExistence type="inferred from homology"/>
<comment type="caution">
    <text evidence="6">The sequence shown here is derived from an EMBL/GenBank/DDBJ whole genome shotgun (WGS) entry which is preliminary data.</text>
</comment>
<dbReference type="CDD" id="cd05260">
    <property type="entry name" value="GDP_MD_SDR_e"/>
    <property type="match status" value="1"/>
</dbReference>
<accession>A0ABU4VIL3</accession>
<keyword evidence="7" id="KW-1185">Reference proteome</keyword>
<dbReference type="SUPFAM" id="SSF51735">
    <property type="entry name" value="NAD(P)-binding Rossmann-fold domains"/>
    <property type="match status" value="1"/>
</dbReference>
<reference evidence="6 7" key="1">
    <citation type="submission" date="2023-11" db="EMBL/GenBank/DDBJ databases">
        <authorList>
            <person name="Xu M."/>
            <person name="Jiang T."/>
        </authorList>
    </citation>
    <scope>NUCLEOTIDE SEQUENCE [LARGE SCALE GENOMIC DNA]</scope>
    <source>
        <strain evidence="6 7">SD</strain>
    </source>
</reference>
<comment type="cofactor">
    <cofactor evidence="1">
        <name>NADP(+)</name>
        <dbReference type="ChEBI" id="CHEBI:58349"/>
    </cofactor>
</comment>
<gene>
    <name evidence="6" type="ORF">SK069_08745</name>
</gene>
<dbReference type="EMBL" id="JAXAVX010000003">
    <property type="protein sequence ID" value="MDX8151677.1"/>
    <property type="molecule type" value="Genomic_DNA"/>
</dbReference>
<evidence type="ECO:0000313" key="6">
    <source>
        <dbReference type="EMBL" id="MDX8151677.1"/>
    </source>
</evidence>
<evidence type="ECO:0000256" key="2">
    <source>
        <dbReference type="ARBA" id="ARBA00009263"/>
    </source>
</evidence>
<dbReference type="PANTHER" id="PTHR43715:SF1">
    <property type="entry name" value="GDP-MANNOSE 4,6 DEHYDRATASE"/>
    <property type="match status" value="1"/>
</dbReference>
<dbReference type="InterPro" id="IPR006368">
    <property type="entry name" value="GDP_Man_deHydtase"/>
</dbReference>
<dbReference type="Gene3D" id="3.40.50.720">
    <property type="entry name" value="NAD(P)-binding Rossmann-like Domain"/>
    <property type="match status" value="1"/>
</dbReference>
<dbReference type="InterPro" id="IPR016040">
    <property type="entry name" value="NAD(P)-bd_dom"/>
</dbReference>
<dbReference type="Proteomes" id="UP001277761">
    <property type="component" value="Unassembled WGS sequence"/>
</dbReference>
<evidence type="ECO:0000313" key="7">
    <source>
        <dbReference type="Proteomes" id="UP001277761"/>
    </source>
</evidence>
<feature type="domain" description="NAD(P)-binding" evidence="5">
    <location>
        <begin position="6"/>
        <end position="319"/>
    </location>
</feature>
<name>A0ABU4VIL3_9ACTN</name>
<keyword evidence="4" id="KW-0456">Lyase</keyword>
<dbReference type="EC" id="4.2.1.47" evidence="3"/>
<comment type="similarity">
    <text evidence="2">Belongs to the NAD(P)-dependent epimerase/dehydratase family. GDP-mannose 4,6-dehydratase subfamily.</text>
</comment>
<dbReference type="RefSeq" id="WP_319953831.1">
    <property type="nucleotide sequence ID" value="NZ_JAXAVX010000003.1"/>
</dbReference>
<dbReference type="Gene3D" id="3.90.25.10">
    <property type="entry name" value="UDP-galactose 4-epimerase, domain 1"/>
    <property type="match status" value="1"/>
</dbReference>
<evidence type="ECO:0000259" key="5">
    <source>
        <dbReference type="Pfam" id="PF16363"/>
    </source>
</evidence>
<dbReference type="Pfam" id="PF16363">
    <property type="entry name" value="GDP_Man_Dehyd"/>
    <property type="match status" value="1"/>
</dbReference>
<evidence type="ECO:0000256" key="4">
    <source>
        <dbReference type="ARBA" id="ARBA00023239"/>
    </source>
</evidence>
<dbReference type="InterPro" id="IPR036291">
    <property type="entry name" value="NAD(P)-bd_dom_sf"/>
</dbReference>
<organism evidence="6 7">
    <name type="scientific">Patulibacter brassicae</name>
    <dbReference type="NCBI Taxonomy" id="1705717"/>
    <lineage>
        <taxon>Bacteria</taxon>
        <taxon>Bacillati</taxon>
        <taxon>Actinomycetota</taxon>
        <taxon>Thermoleophilia</taxon>
        <taxon>Solirubrobacterales</taxon>
        <taxon>Patulibacteraceae</taxon>
        <taxon>Patulibacter</taxon>
    </lineage>
</organism>
<evidence type="ECO:0000256" key="3">
    <source>
        <dbReference type="ARBA" id="ARBA00011989"/>
    </source>
</evidence>